<dbReference type="AlphaFoldDB" id="A0A844BYG9"/>
<feature type="coiled-coil region" evidence="1">
    <location>
        <begin position="402"/>
        <end position="429"/>
    </location>
</feature>
<dbReference type="InterPro" id="IPR036162">
    <property type="entry name" value="Resolvase-like_N_sf"/>
</dbReference>
<dbReference type="InterPro" id="IPR025827">
    <property type="entry name" value="Zn_ribbon_recom_dom"/>
</dbReference>
<dbReference type="InterPro" id="IPR038109">
    <property type="entry name" value="DNA_bind_recomb_sf"/>
</dbReference>
<dbReference type="Pfam" id="PF07508">
    <property type="entry name" value="Recombinase"/>
    <property type="match status" value="1"/>
</dbReference>
<evidence type="ECO:0000259" key="2">
    <source>
        <dbReference type="PROSITE" id="PS51736"/>
    </source>
</evidence>
<name>A0A844BYG9_9LACT</name>
<dbReference type="GO" id="GO:0003677">
    <property type="term" value="F:DNA binding"/>
    <property type="evidence" value="ECO:0007669"/>
    <property type="project" value="InterPro"/>
</dbReference>
<gene>
    <name evidence="4" type="ORF">GF867_05790</name>
</gene>
<dbReference type="InterPro" id="IPR006119">
    <property type="entry name" value="Resolv_N"/>
</dbReference>
<dbReference type="InterPro" id="IPR050639">
    <property type="entry name" value="SSR_resolvase"/>
</dbReference>
<dbReference type="Gene3D" id="3.40.50.1390">
    <property type="entry name" value="Resolvase, N-terminal catalytic domain"/>
    <property type="match status" value="1"/>
</dbReference>
<evidence type="ECO:0000313" key="5">
    <source>
        <dbReference type="Proteomes" id="UP000440066"/>
    </source>
</evidence>
<accession>A0A844BYG9</accession>
<organism evidence="4 5">
    <name type="scientific">Fundicoccus ignavus</name>
    <dbReference type="NCBI Taxonomy" id="2664442"/>
    <lineage>
        <taxon>Bacteria</taxon>
        <taxon>Bacillati</taxon>
        <taxon>Bacillota</taxon>
        <taxon>Bacilli</taxon>
        <taxon>Lactobacillales</taxon>
        <taxon>Aerococcaceae</taxon>
        <taxon>Fundicoccus</taxon>
    </lineage>
</organism>
<dbReference type="InterPro" id="IPR011109">
    <property type="entry name" value="DNA_bind_recombinase_dom"/>
</dbReference>
<proteinExistence type="predicted"/>
<keyword evidence="1" id="KW-0175">Coiled coil</keyword>
<dbReference type="Gene3D" id="3.90.1750.20">
    <property type="entry name" value="Putative Large Serine Recombinase, Chain B, Domain 2"/>
    <property type="match status" value="1"/>
</dbReference>
<dbReference type="Proteomes" id="UP000440066">
    <property type="component" value="Unassembled WGS sequence"/>
</dbReference>
<dbReference type="PROSITE" id="PS51737">
    <property type="entry name" value="RECOMBINASE_DNA_BIND"/>
    <property type="match status" value="1"/>
</dbReference>
<dbReference type="EMBL" id="WJQT01000006">
    <property type="protein sequence ID" value="MRJ47069.1"/>
    <property type="molecule type" value="Genomic_DNA"/>
</dbReference>
<dbReference type="GO" id="GO:0000150">
    <property type="term" value="F:DNA strand exchange activity"/>
    <property type="evidence" value="ECO:0007669"/>
    <property type="project" value="InterPro"/>
</dbReference>
<protein>
    <submittedName>
        <fullName evidence="4">Recombinase family protein</fullName>
    </submittedName>
</protein>
<dbReference type="PANTHER" id="PTHR30461:SF23">
    <property type="entry name" value="DNA RECOMBINASE-RELATED"/>
    <property type="match status" value="1"/>
</dbReference>
<dbReference type="PROSITE" id="PS51736">
    <property type="entry name" value="RECOMBINASES_3"/>
    <property type="match status" value="1"/>
</dbReference>
<feature type="domain" description="Resolvase/invertase-type recombinase catalytic" evidence="2">
    <location>
        <begin position="28"/>
        <end position="176"/>
    </location>
</feature>
<reference evidence="4 5" key="1">
    <citation type="submission" date="2019-11" db="EMBL/GenBank/DDBJ databases">
        <title>Characterisation of Fundicoccus ignavus gen. nov. sp. nov., a novel genus of the family Aerococcaceae from bulk tank milk.</title>
        <authorList>
            <person name="Siebert A."/>
            <person name="Huptas C."/>
            <person name="Wenning M."/>
            <person name="Scherer S."/>
            <person name="Doll E.V."/>
        </authorList>
    </citation>
    <scope>NUCLEOTIDE SEQUENCE [LARGE SCALE GENOMIC DNA]</scope>
    <source>
        <strain evidence="4 5">DSM 109652</strain>
    </source>
</reference>
<sequence length="527" mass="61611">MSHAEGGEKVKKVTKIEANKANKTRKIRVAAYIRVSTAMDAQTESFAAQERHYQQLFKQKPEWEPVGIYADEGISGTNLQKRDGIQRLLEDCRAGKIDLVLTKSISRFARNLTNCLEAVRELSSMGVAIHFDKENLNTLQMDGELLLSMLGALAESESKSISENNKWSFKKRVENGTYKHVSAPFGYEIFNGQLVINEEKASIVRTIFNWYLAGEGTYVIAKRLDELKVKPERGVQWMDTSVMCILKNERYIGDSLFQKTYTDSQYKRRKNNFDVDMMYAQATHEAIVERKVFDQAQQLIKQRQAVILKKDTKVYANVYALSGRIHCQHCEVTFKRRTHYLSKDRSYIAWTCNNRLKDTNLCHTKFIKEMYIEEAFVRMMNKLVFGRKEVLEQTIARLMKLKPEDESRVHELKSKLKEVQNKLHTLSKLLDSKDVDNKFYLKEEAYLQNMKKELLAELRRTSMEDNQYSYQIQEMKSLFNAVNQNSYFNFYNEALLERFVKRIVVEDRKTIIFELTCGLHLKEEVRV</sequence>
<evidence type="ECO:0000256" key="1">
    <source>
        <dbReference type="SAM" id="Coils"/>
    </source>
</evidence>
<evidence type="ECO:0000259" key="3">
    <source>
        <dbReference type="PROSITE" id="PS51737"/>
    </source>
</evidence>
<dbReference type="Pfam" id="PF00239">
    <property type="entry name" value="Resolvase"/>
    <property type="match status" value="1"/>
</dbReference>
<dbReference type="SUPFAM" id="SSF53041">
    <property type="entry name" value="Resolvase-like"/>
    <property type="match status" value="1"/>
</dbReference>
<comment type="caution">
    <text evidence="4">The sequence shown here is derived from an EMBL/GenBank/DDBJ whole genome shotgun (WGS) entry which is preliminary data.</text>
</comment>
<dbReference type="PANTHER" id="PTHR30461">
    <property type="entry name" value="DNA-INVERTASE FROM LAMBDOID PROPHAGE"/>
    <property type="match status" value="1"/>
</dbReference>
<feature type="domain" description="Recombinase" evidence="3">
    <location>
        <begin position="184"/>
        <end position="306"/>
    </location>
</feature>
<evidence type="ECO:0000313" key="4">
    <source>
        <dbReference type="EMBL" id="MRJ47069.1"/>
    </source>
</evidence>
<dbReference type="SMART" id="SM00857">
    <property type="entry name" value="Resolvase"/>
    <property type="match status" value="1"/>
</dbReference>
<dbReference type="Pfam" id="PF13408">
    <property type="entry name" value="Zn_ribbon_recom"/>
    <property type="match status" value="1"/>
</dbReference>
<dbReference type="CDD" id="cd00338">
    <property type="entry name" value="Ser_Recombinase"/>
    <property type="match status" value="1"/>
</dbReference>